<sequence length="172" mass="18987">MTLRPGRPARSRRGCDRLAGLGDQPVVRGVAPEDNLHPEVTVAEARQLPELREGQRLATEGVNAAIEVLTTELGLADDEIVRVPALFHRLEIPDYPRRTSWPTTCWRLPTDPSRAPTPICRRSPTRRPTPRAATSSSAPPRRRWPRTAWTSPGSTTGSTHTGWERSAAMCTA</sequence>
<protein>
    <submittedName>
        <fullName evidence="2">Uncharacterized protein</fullName>
    </submittedName>
</protein>
<dbReference type="EMBL" id="VDLY02000007">
    <property type="protein sequence ID" value="KAB8165693.1"/>
    <property type="molecule type" value="Genomic_DNA"/>
</dbReference>
<feature type="region of interest" description="Disordered" evidence="1">
    <location>
        <begin position="112"/>
        <end position="172"/>
    </location>
</feature>
<reference evidence="2" key="1">
    <citation type="submission" date="2019-10" db="EMBL/GenBank/DDBJ databases">
        <title>Nonomuraea sp. nov., isolated from Phyllanthus amarus.</title>
        <authorList>
            <person name="Klykleung N."/>
            <person name="Tanasupawat S."/>
        </authorList>
    </citation>
    <scope>NUCLEOTIDE SEQUENCE [LARGE SCALE GENOMIC DNA]</scope>
    <source>
        <strain evidence="2">3MP-10</strain>
    </source>
</reference>
<feature type="compositionally biased region" description="Low complexity" evidence="1">
    <location>
        <begin position="146"/>
        <end position="161"/>
    </location>
</feature>
<name>A0A5N6ACC2_9ACTN</name>
<feature type="compositionally biased region" description="Low complexity" evidence="1">
    <location>
        <begin position="130"/>
        <end position="139"/>
    </location>
</feature>
<proteinExistence type="predicted"/>
<dbReference type="SUPFAM" id="SSF55909">
    <property type="entry name" value="Pentein"/>
    <property type="match status" value="1"/>
</dbReference>
<dbReference type="Proteomes" id="UP000314251">
    <property type="component" value="Unassembled WGS sequence"/>
</dbReference>
<comment type="caution">
    <text evidence="2">The sequence shown here is derived from an EMBL/GenBank/DDBJ whole genome shotgun (WGS) entry which is preliminary data.</text>
</comment>
<evidence type="ECO:0000313" key="2">
    <source>
        <dbReference type="EMBL" id="KAB8165693.1"/>
    </source>
</evidence>
<keyword evidence="3" id="KW-1185">Reference proteome</keyword>
<organism evidence="2 3">
    <name type="scientific">Streptomyces mimosae</name>
    <dbReference type="NCBI Taxonomy" id="2586635"/>
    <lineage>
        <taxon>Bacteria</taxon>
        <taxon>Bacillati</taxon>
        <taxon>Actinomycetota</taxon>
        <taxon>Actinomycetes</taxon>
        <taxon>Kitasatosporales</taxon>
        <taxon>Streptomycetaceae</taxon>
        <taxon>Streptomyces</taxon>
    </lineage>
</organism>
<dbReference type="OrthoDB" id="249764at2"/>
<dbReference type="AlphaFoldDB" id="A0A5N6ACC2"/>
<evidence type="ECO:0000256" key="1">
    <source>
        <dbReference type="SAM" id="MobiDB-lite"/>
    </source>
</evidence>
<evidence type="ECO:0000313" key="3">
    <source>
        <dbReference type="Proteomes" id="UP000314251"/>
    </source>
</evidence>
<dbReference type="Gene3D" id="3.75.10.10">
    <property type="entry name" value="L-arginine/glycine Amidinotransferase, Chain A"/>
    <property type="match status" value="1"/>
</dbReference>
<gene>
    <name evidence="2" type="ORF">FH607_012115</name>
</gene>
<accession>A0A5N6ACC2</accession>